<evidence type="ECO:0000256" key="3">
    <source>
        <dbReference type="RuleBase" id="RU361235"/>
    </source>
</evidence>
<comment type="similarity">
    <text evidence="1 3">Belongs to the type-B carboxylesterase/lipase family.</text>
</comment>
<keyword evidence="6" id="KW-1185">Reference proteome</keyword>
<dbReference type="Gene3D" id="3.40.50.1820">
    <property type="entry name" value="alpha/beta hydrolase"/>
    <property type="match status" value="1"/>
</dbReference>
<feature type="domain" description="Carboxylesterase type B" evidence="4">
    <location>
        <begin position="54"/>
        <end position="490"/>
    </location>
</feature>
<gene>
    <name evidence="5" type="ORF">TARUN_9</name>
</gene>
<dbReference type="PANTHER" id="PTHR11559">
    <property type="entry name" value="CARBOXYLESTERASE"/>
    <property type="match status" value="1"/>
</dbReference>
<keyword evidence="2 3" id="KW-0378">Hydrolase</keyword>
<dbReference type="AlphaFoldDB" id="A0A395P1F5"/>
<keyword evidence="3" id="KW-0732">Signal</keyword>
<dbReference type="InterPro" id="IPR019826">
    <property type="entry name" value="Carboxylesterase_B_AS"/>
</dbReference>
<evidence type="ECO:0000256" key="1">
    <source>
        <dbReference type="ARBA" id="ARBA00005964"/>
    </source>
</evidence>
<evidence type="ECO:0000313" key="6">
    <source>
        <dbReference type="Proteomes" id="UP000266272"/>
    </source>
</evidence>
<dbReference type="OrthoDB" id="408631at2759"/>
<dbReference type="InterPro" id="IPR002018">
    <property type="entry name" value="CarbesteraseB"/>
</dbReference>
<dbReference type="Proteomes" id="UP000266272">
    <property type="component" value="Unassembled WGS sequence"/>
</dbReference>
<feature type="signal peptide" evidence="3">
    <location>
        <begin position="1"/>
        <end position="25"/>
    </location>
</feature>
<accession>A0A395P1F5</accession>
<dbReference type="EMBL" id="PXOA01000004">
    <property type="protein sequence ID" value="RFU82176.1"/>
    <property type="molecule type" value="Genomic_DNA"/>
</dbReference>
<dbReference type="InterPro" id="IPR050309">
    <property type="entry name" value="Type-B_Carboxylest/Lipase"/>
</dbReference>
<name>A0A395P1F5_TRIAR</name>
<dbReference type="Pfam" id="PF00135">
    <property type="entry name" value="COesterase"/>
    <property type="match status" value="1"/>
</dbReference>
<sequence length="511" mass="56261">MVNLRFLELCAIFLASDGVFGCALADHIFASRNAQSSLPLVDLGYEIYRASAFNTTGQYYTFSNIRYGAPPVGPLRFAAPRPPTVNRSIVQDGLVDRICPQALPDWLSISSQFVPRYLQGENEFKTSSFNLSSEIPPPDPRETEDCLFLDITVPKDIYDNGGKSRGASVLVWIHGGGYVVGSKTLFGNPAGLIHASQTASELGIIYVSINYRLGAFGFLGGPTLQEDGTANAGLHDQRLALEWIQKHIDKFGGDAKRVTILGESAGAGSIMHQLIAYGGRGPVPFARAILQSPGVIPMVSNRQNENTLTAFLNYAGVSTLRDARNLSSETLQAANRLQIAASPYGRFTYSPTLDGDFVPQIPSQLLRQGRFHKSIQIFVAHNADEGLIFTSPFLRNQSDIEQTLTTLLPTLKNEPQFVTELLDNLYPKEEFNSNGTISQRATIARTAKFNGDASFNCNYFFLAKAYQNTSYAYRFAVEPALHGSDLAYTYYNAIDDNMEKQCSWLEKGLFF</sequence>
<evidence type="ECO:0000259" key="4">
    <source>
        <dbReference type="Pfam" id="PF00135"/>
    </source>
</evidence>
<organism evidence="5 6">
    <name type="scientific">Trichoderma arundinaceum</name>
    <dbReference type="NCBI Taxonomy" id="490622"/>
    <lineage>
        <taxon>Eukaryota</taxon>
        <taxon>Fungi</taxon>
        <taxon>Dikarya</taxon>
        <taxon>Ascomycota</taxon>
        <taxon>Pezizomycotina</taxon>
        <taxon>Sordariomycetes</taxon>
        <taxon>Hypocreomycetidae</taxon>
        <taxon>Hypocreales</taxon>
        <taxon>Hypocreaceae</taxon>
        <taxon>Trichoderma</taxon>
    </lineage>
</organism>
<proteinExistence type="inferred from homology"/>
<feature type="chain" id="PRO_5017104820" description="Carboxylic ester hydrolase" evidence="3">
    <location>
        <begin position="26"/>
        <end position="511"/>
    </location>
</feature>
<dbReference type="GO" id="GO:0016787">
    <property type="term" value="F:hydrolase activity"/>
    <property type="evidence" value="ECO:0007669"/>
    <property type="project" value="UniProtKB-KW"/>
</dbReference>
<dbReference type="SUPFAM" id="SSF53474">
    <property type="entry name" value="alpha/beta-Hydrolases"/>
    <property type="match status" value="1"/>
</dbReference>
<dbReference type="EC" id="3.1.1.-" evidence="3"/>
<dbReference type="STRING" id="490622.A0A395P1F5"/>
<comment type="caution">
    <text evidence="5">The sequence shown here is derived from an EMBL/GenBank/DDBJ whole genome shotgun (WGS) entry which is preliminary data.</text>
</comment>
<evidence type="ECO:0000256" key="2">
    <source>
        <dbReference type="ARBA" id="ARBA00022801"/>
    </source>
</evidence>
<protein>
    <recommendedName>
        <fullName evidence="3">Carboxylic ester hydrolase</fullName>
        <ecNumber evidence="3">3.1.1.-</ecNumber>
    </recommendedName>
</protein>
<dbReference type="PROSITE" id="PS00122">
    <property type="entry name" value="CARBOXYLESTERASE_B_1"/>
    <property type="match status" value="1"/>
</dbReference>
<reference evidence="5 6" key="1">
    <citation type="journal article" date="2018" name="PLoS Pathog.">
        <title>Evolution of structural diversity of trichothecenes, a family of toxins produced by plant pathogenic and entomopathogenic fungi.</title>
        <authorList>
            <person name="Proctor R.H."/>
            <person name="McCormick S.P."/>
            <person name="Kim H.S."/>
            <person name="Cardoza R.E."/>
            <person name="Stanley A.M."/>
            <person name="Lindo L."/>
            <person name="Kelly A."/>
            <person name="Brown D.W."/>
            <person name="Lee T."/>
            <person name="Vaughan M.M."/>
            <person name="Alexander N.J."/>
            <person name="Busman M."/>
            <person name="Gutierrez S."/>
        </authorList>
    </citation>
    <scope>NUCLEOTIDE SEQUENCE [LARGE SCALE GENOMIC DNA]</scope>
    <source>
        <strain evidence="5 6">IBT 40837</strain>
    </source>
</reference>
<evidence type="ECO:0000313" key="5">
    <source>
        <dbReference type="EMBL" id="RFU82176.1"/>
    </source>
</evidence>
<dbReference type="InterPro" id="IPR029058">
    <property type="entry name" value="AB_hydrolase_fold"/>
</dbReference>